<evidence type="ECO:0000259" key="1">
    <source>
        <dbReference type="Pfam" id="PF22936"/>
    </source>
</evidence>
<dbReference type="EMBL" id="CAKLBY020000051">
    <property type="protein sequence ID" value="CAK7920400.1"/>
    <property type="molecule type" value="Genomic_DNA"/>
</dbReference>
<evidence type="ECO:0000313" key="4">
    <source>
        <dbReference type="Proteomes" id="UP001162060"/>
    </source>
</evidence>
<protein>
    <recommendedName>
        <fullName evidence="1">Retrovirus-related Pol polyprotein from transposon TNT 1-94-like beta-barrel domain-containing protein</fullName>
    </recommendedName>
</protein>
<dbReference type="Pfam" id="PF22936">
    <property type="entry name" value="Pol_BBD"/>
    <property type="match status" value="1"/>
</dbReference>
<gene>
    <name evidence="2" type="ORF">PM001_LOCUS6654</name>
    <name evidence="3" type="ORF">PM001_LOCUS6678</name>
</gene>
<sequence>MATIDGATHYICHDKTKLASLAERNDGELLVADGNKVAIKGVGTIMEKVVLPNGEKREIEIKNALCVPSISENLLSMP</sequence>
<dbReference type="EMBL" id="CAKLBY020000051">
    <property type="protein sequence ID" value="CAK7920448.1"/>
    <property type="molecule type" value="Genomic_DNA"/>
</dbReference>
<evidence type="ECO:0000313" key="3">
    <source>
        <dbReference type="EMBL" id="CAK7920448.1"/>
    </source>
</evidence>
<reference evidence="3" key="1">
    <citation type="submission" date="2024-01" db="EMBL/GenBank/DDBJ databases">
        <authorList>
            <person name="Webb A."/>
        </authorList>
    </citation>
    <scope>NUCLEOTIDE SEQUENCE</scope>
    <source>
        <strain evidence="3">Pm1</strain>
    </source>
</reference>
<proteinExistence type="predicted"/>
<evidence type="ECO:0000313" key="2">
    <source>
        <dbReference type="EMBL" id="CAK7920400.1"/>
    </source>
</evidence>
<name>A0AAV1TJS4_9STRA</name>
<feature type="domain" description="Retrovirus-related Pol polyprotein from transposon TNT 1-94-like beta-barrel" evidence="1">
    <location>
        <begin position="6"/>
        <end position="77"/>
    </location>
</feature>
<dbReference type="Proteomes" id="UP001162060">
    <property type="component" value="Unassembled WGS sequence"/>
</dbReference>
<organism evidence="3 4">
    <name type="scientific">Peronospora matthiolae</name>
    <dbReference type="NCBI Taxonomy" id="2874970"/>
    <lineage>
        <taxon>Eukaryota</taxon>
        <taxon>Sar</taxon>
        <taxon>Stramenopiles</taxon>
        <taxon>Oomycota</taxon>
        <taxon>Peronosporomycetes</taxon>
        <taxon>Peronosporales</taxon>
        <taxon>Peronosporaceae</taxon>
        <taxon>Peronospora</taxon>
    </lineage>
</organism>
<accession>A0AAV1TJS4</accession>
<comment type="caution">
    <text evidence="3">The sequence shown here is derived from an EMBL/GenBank/DDBJ whole genome shotgun (WGS) entry which is preliminary data.</text>
</comment>
<dbReference type="InterPro" id="IPR054722">
    <property type="entry name" value="PolX-like_BBD"/>
</dbReference>
<dbReference type="AlphaFoldDB" id="A0AAV1TJS4"/>